<dbReference type="Proteomes" id="UP001642464">
    <property type="component" value="Unassembled WGS sequence"/>
</dbReference>
<dbReference type="EMBL" id="CAXAMM010005291">
    <property type="protein sequence ID" value="CAK9006750.1"/>
    <property type="molecule type" value="Genomic_DNA"/>
</dbReference>
<dbReference type="Pfam" id="PF00022">
    <property type="entry name" value="Actin"/>
    <property type="match status" value="1"/>
</dbReference>
<comment type="caution">
    <text evidence="5">The sequence shown here is derived from an EMBL/GenBank/DDBJ whole genome shotgun (WGS) entry which is preliminary data.</text>
</comment>
<feature type="coiled-coil region" evidence="3">
    <location>
        <begin position="245"/>
        <end position="276"/>
    </location>
</feature>
<dbReference type="SUPFAM" id="SSF53067">
    <property type="entry name" value="Actin-like ATPase domain"/>
    <property type="match status" value="2"/>
</dbReference>
<organism evidence="5 6">
    <name type="scientific">Durusdinium trenchii</name>
    <dbReference type="NCBI Taxonomy" id="1381693"/>
    <lineage>
        <taxon>Eukaryota</taxon>
        <taxon>Sar</taxon>
        <taxon>Alveolata</taxon>
        <taxon>Dinophyceae</taxon>
        <taxon>Suessiales</taxon>
        <taxon>Symbiodiniaceae</taxon>
        <taxon>Durusdinium</taxon>
    </lineage>
</organism>
<dbReference type="InterPro" id="IPR043129">
    <property type="entry name" value="ATPase_NBD"/>
</dbReference>
<evidence type="ECO:0000256" key="1">
    <source>
        <dbReference type="ARBA" id="ARBA00049360"/>
    </source>
</evidence>
<evidence type="ECO:0000256" key="4">
    <source>
        <dbReference type="SAM" id="MobiDB-lite"/>
    </source>
</evidence>
<sequence length="687" mass="75248">MTPVLVLDLSGGELRLGLTSALKPYCETNCWARSWPKGGQWAFGREVSEHFSYRIFRPTRRGLLLDLAQQRQILLRVLQRAQLERKAAEMAVLAVLAPLTPEVVVQEVVVMLEGLGFLECTCIESSCVALKSLGLGQALRSSRHPSPCCTVLQLGFSGLFAQPTIEGKAIGSAGRRSPVGGRVLTNLLLETLKLRHFDLRHAWLVVQDILEATCYVPMESDEAKREPSAVTYVLPDLRRGSRGFVAAAKEEKGVEEKKEKEEKEEAQKLILGLERLMPEALFRPQDYGIPCAGVTELVVSAVRAVPEELWRPHLGRVVLCGGLARLEGLLPRLQRELRKELPEEWPVELLQEEEPEWSVWRGVVVSVWGNWVERMQPDLEGLKDIKLFNDRLTFHRNLGPCSKCSLAGFVLSRMSLPGAVQHALHAEGLWSNEGSGEIASAPAEEIVSSPDAPVPKPKADAPVPGPKAAAGPTLTRARTKRPQHGALPVPGVKMCEVRMAGLVTGGWSIESLQKLKMVPVWMVFGKRSTLGPPSCRIRLHVAPLHSKRSNGDVPNRSKMSEQCQSSDAPRVSFPMGSPTSARPHGLANSRLDSPSAVSTSGSGARQVRKTWTCRASAGSVQRGRKRAEIIVEGGGGHRRCSEGCPEVGGVWVFLWMCPTGDVGDSTDQDFLEFSEVSWSSPHANSRL</sequence>
<keyword evidence="3" id="KW-0175">Coiled coil</keyword>
<comment type="catalytic activity">
    <reaction evidence="1">
        <text>ATP + H2O = ADP + phosphate + H(+)</text>
        <dbReference type="Rhea" id="RHEA:13065"/>
        <dbReference type="ChEBI" id="CHEBI:15377"/>
        <dbReference type="ChEBI" id="CHEBI:15378"/>
        <dbReference type="ChEBI" id="CHEBI:30616"/>
        <dbReference type="ChEBI" id="CHEBI:43474"/>
        <dbReference type="ChEBI" id="CHEBI:456216"/>
    </reaction>
</comment>
<evidence type="ECO:0000256" key="2">
    <source>
        <dbReference type="RuleBase" id="RU000487"/>
    </source>
</evidence>
<dbReference type="Gene3D" id="3.90.640.10">
    <property type="entry name" value="Actin, Chain A, domain 4"/>
    <property type="match status" value="1"/>
</dbReference>
<name>A0ABP0IXC7_9DINO</name>
<comment type="similarity">
    <text evidence="2">Belongs to the actin family.</text>
</comment>
<feature type="region of interest" description="Disordered" evidence="4">
    <location>
        <begin position="446"/>
        <end position="487"/>
    </location>
</feature>
<dbReference type="SMART" id="SM00268">
    <property type="entry name" value="ACTIN"/>
    <property type="match status" value="1"/>
</dbReference>
<dbReference type="PANTHER" id="PTHR11937">
    <property type="entry name" value="ACTIN"/>
    <property type="match status" value="1"/>
</dbReference>
<proteinExistence type="inferred from homology"/>
<feature type="region of interest" description="Disordered" evidence="4">
    <location>
        <begin position="541"/>
        <end position="609"/>
    </location>
</feature>
<protein>
    <submittedName>
        <fullName evidence="5">Actin-related protein 6</fullName>
    </submittedName>
</protein>
<evidence type="ECO:0000313" key="5">
    <source>
        <dbReference type="EMBL" id="CAK9006750.1"/>
    </source>
</evidence>
<feature type="compositionally biased region" description="Low complexity" evidence="4">
    <location>
        <begin position="460"/>
        <end position="472"/>
    </location>
</feature>
<gene>
    <name evidence="5" type="ORF">SCF082_LOCUS9159</name>
</gene>
<reference evidence="5 6" key="1">
    <citation type="submission" date="2024-02" db="EMBL/GenBank/DDBJ databases">
        <authorList>
            <person name="Chen Y."/>
            <person name="Shah S."/>
            <person name="Dougan E. K."/>
            <person name="Thang M."/>
            <person name="Chan C."/>
        </authorList>
    </citation>
    <scope>NUCLEOTIDE SEQUENCE [LARGE SCALE GENOMIC DNA]</scope>
</reference>
<accession>A0ABP0IXC7</accession>
<evidence type="ECO:0000256" key="3">
    <source>
        <dbReference type="SAM" id="Coils"/>
    </source>
</evidence>
<evidence type="ECO:0000313" key="6">
    <source>
        <dbReference type="Proteomes" id="UP001642464"/>
    </source>
</evidence>
<keyword evidence="6" id="KW-1185">Reference proteome</keyword>
<feature type="compositionally biased region" description="Polar residues" evidence="4">
    <location>
        <begin position="590"/>
        <end position="603"/>
    </location>
</feature>
<dbReference type="InterPro" id="IPR004000">
    <property type="entry name" value="Actin"/>
</dbReference>
<dbReference type="Gene3D" id="3.30.420.40">
    <property type="match status" value="2"/>
</dbReference>